<feature type="domain" description="AAA+ ATPase" evidence="5">
    <location>
        <begin position="319"/>
        <end position="461"/>
    </location>
</feature>
<dbReference type="SUPFAM" id="SSF52540">
    <property type="entry name" value="P-loop containing nucleoside triphosphate hydrolases"/>
    <property type="match status" value="1"/>
</dbReference>
<evidence type="ECO:0000313" key="7">
    <source>
        <dbReference type="Proteomes" id="UP000308760"/>
    </source>
</evidence>
<keyword evidence="3" id="KW-0067">ATP-binding</keyword>
<dbReference type="FunFam" id="3.40.50.300:FF:000216">
    <property type="entry name" value="Type VII secretion ATPase EccA"/>
    <property type="match status" value="1"/>
</dbReference>
<feature type="repeat" description="TPR" evidence="4">
    <location>
        <begin position="203"/>
        <end position="236"/>
    </location>
</feature>
<dbReference type="Pfam" id="PF17866">
    <property type="entry name" value="AAA_lid_6"/>
    <property type="match status" value="1"/>
</dbReference>
<dbReference type="RefSeq" id="WP_136537241.1">
    <property type="nucleotide sequence ID" value="NZ_STGY01000082.1"/>
</dbReference>
<dbReference type="Gene3D" id="3.40.50.300">
    <property type="entry name" value="P-loop containing nucleotide triphosphate hydrolases"/>
    <property type="match status" value="1"/>
</dbReference>
<accession>A0A4S8PRQ1</accession>
<protein>
    <submittedName>
        <fullName evidence="6">AAA family ATPase</fullName>
    </submittedName>
</protein>
<dbReference type="Proteomes" id="UP000308760">
    <property type="component" value="Unassembled WGS sequence"/>
</dbReference>
<organism evidence="6 7">
    <name type="scientific">Glycomyces buryatensis</name>
    <dbReference type="NCBI Taxonomy" id="2570927"/>
    <lineage>
        <taxon>Bacteria</taxon>
        <taxon>Bacillati</taxon>
        <taxon>Actinomycetota</taxon>
        <taxon>Actinomycetes</taxon>
        <taxon>Glycomycetales</taxon>
        <taxon>Glycomycetaceae</taxon>
        <taxon>Glycomyces</taxon>
    </lineage>
</organism>
<dbReference type="Pfam" id="PF00004">
    <property type="entry name" value="AAA"/>
    <property type="match status" value="1"/>
</dbReference>
<reference evidence="7" key="1">
    <citation type="submission" date="2019-04" db="EMBL/GenBank/DDBJ databases">
        <title>Nocardioides xinjiangensis sp. nov.</title>
        <authorList>
            <person name="Liu S."/>
        </authorList>
    </citation>
    <scope>NUCLEOTIDE SEQUENCE [LARGE SCALE GENOMIC DNA]</scope>
    <source>
        <strain evidence="7">18</strain>
    </source>
</reference>
<evidence type="ECO:0000256" key="1">
    <source>
        <dbReference type="ARBA" id="ARBA00010378"/>
    </source>
</evidence>
<sequence>MPFPTASESIKDVWARGAKLLDDGDLPRASDCFEHVLEYNPRAADAWLGLHACGEQQETALLRMVECADEVGKLRRATGLGLKSTFSIGNFVEFPLSEAIDAWFGYVAALIVGDRVDHAKEVLATATREDDMVRFLRARCSFQLSDWEQVLADSHDIEHPLLNDEAQLYAATALMHLGTHYEALDILTALPAENGIDDPGYDAQVSYVGGRSLEALGQAKEAARMYQRAFRLSPEVELFAKAAGAARPAGSSRASVEEGFSQLSADGEDGDRAAMLQDAARRLDAMIGLDPVKDQIKTLQAQFKMALLRKERGLPDSSRPHHFVFTGPPGTGKTTVARIMGEILAGLGLLEHGRVVETQRGDLVGQYLGATALKTRKRIEEATGGVLFIDEAYALETQGYSGKGDAFGKEAMQEILTAAENRRDTLVIVLAGYTKEMEDLLATNPGLRSRFSTVVDFPTYSAQELFDIAVSILAAGGERLSVEAEVALSERFDAVVGDGSINTLGNARLARELCRKAMARRDLRLVAAIDVTGTPSVEEMTTVEADDVARAFQELTDGVREPRPDQVGPDEQ</sequence>
<dbReference type="InterPro" id="IPR003593">
    <property type="entry name" value="AAA+_ATPase"/>
</dbReference>
<dbReference type="CDD" id="cd00009">
    <property type="entry name" value="AAA"/>
    <property type="match status" value="1"/>
</dbReference>
<evidence type="ECO:0000256" key="2">
    <source>
        <dbReference type="ARBA" id="ARBA00022741"/>
    </source>
</evidence>
<name>A0A4S8PRQ1_9ACTN</name>
<comment type="caution">
    <text evidence="6">The sequence shown here is derived from an EMBL/GenBank/DDBJ whole genome shotgun (WGS) entry which is preliminary data.</text>
</comment>
<dbReference type="PANTHER" id="PTHR43392">
    <property type="entry name" value="AAA-TYPE ATPASE FAMILY PROTEIN / ANKYRIN REPEAT FAMILY PROTEIN"/>
    <property type="match status" value="1"/>
</dbReference>
<comment type="similarity">
    <text evidence="1">Belongs to the CbxX/CfxQ family.</text>
</comment>
<dbReference type="Gene3D" id="1.25.40.10">
    <property type="entry name" value="Tetratricopeptide repeat domain"/>
    <property type="match status" value="1"/>
</dbReference>
<proteinExistence type="inferred from homology"/>
<dbReference type="Pfam" id="PF21545">
    <property type="entry name" value="T7SS_EccA1_N"/>
    <property type="match status" value="1"/>
</dbReference>
<dbReference type="InterPro" id="IPR041627">
    <property type="entry name" value="AAA_lid_6"/>
</dbReference>
<dbReference type="InterPro" id="IPR000641">
    <property type="entry name" value="CbxX/CfxQ"/>
</dbReference>
<dbReference type="InterPro" id="IPR019734">
    <property type="entry name" value="TPR_rpt"/>
</dbReference>
<dbReference type="InterPro" id="IPR049078">
    <property type="entry name" value="T7SS_EccA1-like_N"/>
</dbReference>
<dbReference type="SUPFAM" id="SSF48452">
    <property type="entry name" value="TPR-like"/>
    <property type="match status" value="1"/>
</dbReference>
<gene>
    <name evidence="6" type="ORF">FAB82_24745</name>
</gene>
<evidence type="ECO:0000313" key="6">
    <source>
        <dbReference type="EMBL" id="THV33908.1"/>
    </source>
</evidence>
<dbReference type="GO" id="GO:0016887">
    <property type="term" value="F:ATP hydrolysis activity"/>
    <property type="evidence" value="ECO:0007669"/>
    <property type="project" value="InterPro"/>
</dbReference>
<dbReference type="SMART" id="SM00382">
    <property type="entry name" value="AAA"/>
    <property type="match status" value="1"/>
</dbReference>
<dbReference type="Gene3D" id="1.10.8.60">
    <property type="match status" value="1"/>
</dbReference>
<dbReference type="OrthoDB" id="9806903at2"/>
<dbReference type="InterPro" id="IPR003959">
    <property type="entry name" value="ATPase_AAA_core"/>
</dbReference>
<dbReference type="InterPro" id="IPR027417">
    <property type="entry name" value="P-loop_NTPase"/>
</dbReference>
<evidence type="ECO:0000256" key="4">
    <source>
        <dbReference type="PROSITE-ProRule" id="PRU00339"/>
    </source>
</evidence>
<reference evidence="6 7" key="2">
    <citation type="submission" date="2019-05" db="EMBL/GenBank/DDBJ databases">
        <title>Glycomyces buryatensis sp. nov.</title>
        <authorList>
            <person name="Nikitina E."/>
        </authorList>
    </citation>
    <scope>NUCLEOTIDE SEQUENCE [LARGE SCALE GENOMIC DNA]</scope>
    <source>
        <strain evidence="6 7">18</strain>
    </source>
</reference>
<dbReference type="PANTHER" id="PTHR43392:SF2">
    <property type="entry name" value="AAA-TYPE ATPASE FAMILY PROTEIN _ ANKYRIN REPEAT FAMILY PROTEIN"/>
    <property type="match status" value="1"/>
</dbReference>
<dbReference type="AlphaFoldDB" id="A0A4S8PRQ1"/>
<dbReference type="InterPro" id="IPR011990">
    <property type="entry name" value="TPR-like_helical_dom_sf"/>
</dbReference>
<keyword evidence="4" id="KW-0802">TPR repeat</keyword>
<dbReference type="PRINTS" id="PR00819">
    <property type="entry name" value="CBXCFQXSUPER"/>
</dbReference>
<keyword evidence="7" id="KW-1185">Reference proteome</keyword>
<evidence type="ECO:0000259" key="5">
    <source>
        <dbReference type="SMART" id="SM00382"/>
    </source>
</evidence>
<keyword evidence="2" id="KW-0547">Nucleotide-binding</keyword>
<dbReference type="EMBL" id="STGY01000082">
    <property type="protein sequence ID" value="THV33908.1"/>
    <property type="molecule type" value="Genomic_DNA"/>
</dbReference>
<evidence type="ECO:0000256" key="3">
    <source>
        <dbReference type="ARBA" id="ARBA00022840"/>
    </source>
</evidence>
<dbReference type="GO" id="GO:0005524">
    <property type="term" value="F:ATP binding"/>
    <property type="evidence" value="ECO:0007669"/>
    <property type="project" value="UniProtKB-KW"/>
</dbReference>
<dbReference type="PROSITE" id="PS50005">
    <property type="entry name" value="TPR"/>
    <property type="match status" value="1"/>
</dbReference>
<dbReference type="InterPro" id="IPR050773">
    <property type="entry name" value="CbxX/CfxQ_RuBisCO_ESX"/>
</dbReference>